<reference evidence="2 3" key="1">
    <citation type="submission" date="2016-06" db="EMBL/GenBank/DDBJ databases">
        <authorList>
            <person name="Kjaerup R.B."/>
            <person name="Dalgaard T.S."/>
            <person name="Juul-Madsen H.R."/>
        </authorList>
    </citation>
    <scope>NUCLEOTIDE SEQUENCE [LARGE SCALE GENOMIC DNA]</scope>
    <source>
        <strain evidence="2 3">DSM 43818</strain>
    </source>
</reference>
<evidence type="ECO:0000313" key="2">
    <source>
        <dbReference type="EMBL" id="SCL32195.1"/>
    </source>
</evidence>
<organism evidence="2 3">
    <name type="scientific">Micromonospora nigra</name>
    <dbReference type="NCBI Taxonomy" id="145857"/>
    <lineage>
        <taxon>Bacteria</taxon>
        <taxon>Bacillati</taxon>
        <taxon>Actinomycetota</taxon>
        <taxon>Actinomycetes</taxon>
        <taxon>Micromonosporales</taxon>
        <taxon>Micromonosporaceae</taxon>
        <taxon>Micromonospora</taxon>
    </lineage>
</organism>
<keyword evidence="3" id="KW-1185">Reference proteome</keyword>
<dbReference type="RefSeq" id="WP_175440159.1">
    <property type="nucleotide sequence ID" value="NZ_FMHT01000003.1"/>
</dbReference>
<proteinExistence type="predicted"/>
<protein>
    <submittedName>
        <fullName evidence="2">Uncharacterized protein</fullName>
    </submittedName>
</protein>
<dbReference type="EMBL" id="FMHT01000003">
    <property type="protein sequence ID" value="SCL32195.1"/>
    <property type="molecule type" value="Genomic_DNA"/>
</dbReference>
<gene>
    <name evidence="2" type="ORF">GA0070616_4405</name>
</gene>
<dbReference type="Proteomes" id="UP000199699">
    <property type="component" value="Unassembled WGS sequence"/>
</dbReference>
<keyword evidence="1" id="KW-0812">Transmembrane</keyword>
<keyword evidence="1" id="KW-1133">Transmembrane helix</keyword>
<keyword evidence="1" id="KW-0472">Membrane</keyword>
<sequence length="47" mass="4805">MTAGEVALFYLAVLLAGSTLTFGLLWGRRTSSAPGPAAPGAPDEHHP</sequence>
<evidence type="ECO:0000256" key="1">
    <source>
        <dbReference type="SAM" id="Phobius"/>
    </source>
</evidence>
<evidence type="ECO:0000313" key="3">
    <source>
        <dbReference type="Proteomes" id="UP000199699"/>
    </source>
</evidence>
<feature type="transmembrane region" description="Helical" evidence="1">
    <location>
        <begin position="6"/>
        <end position="26"/>
    </location>
</feature>
<dbReference type="AlphaFoldDB" id="A0A1C6SSP7"/>
<accession>A0A1C6SSP7</accession>
<name>A0A1C6SSP7_9ACTN</name>